<dbReference type="OrthoDB" id="79452at2759"/>
<reference evidence="6 7" key="1">
    <citation type="journal article" date="2017" name="Mycologia">
        <title>Bifiguratus adelaidae, gen. et sp. nov., a new member of Mucoromycotina in endophytic and soil-dwelling habitats.</title>
        <authorList>
            <person name="Torres-Cruz T.J."/>
            <person name="Billingsley Tobias T.L."/>
            <person name="Almatruk M."/>
            <person name="Hesse C."/>
            <person name="Kuske C.R."/>
            <person name="Desiro A."/>
            <person name="Benucci G.M."/>
            <person name="Bonito G."/>
            <person name="Stajich J.E."/>
            <person name="Dunlap C."/>
            <person name="Arnold A.E."/>
            <person name="Porras-Alfaro A."/>
        </authorList>
    </citation>
    <scope>NUCLEOTIDE SEQUENCE [LARGE SCALE GENOMIC DNA]</scope>
    <source>
        <strain evidence="6 7">AZ0501</strain>
    </source>
</reference>
<evidence type="ECO:0000313" key="6">
    <source>
        <dbReference type="EMBL" id="OZJ04687.1"/>
    </source>
</evidence>
<feature type="domain" description="F-BAR" evidence="5">
    <location>
        <begin position="59"/>
        <end position="323"/>
    </location>
</feature>
<dbReference type="PROSITE" id="PS50238">
    <property type="entry name" value="RHOGAP"/>
    <property type="match status" value="1"/>
</dbReference>
<evidence type="ECO:0000256" key="1">
    <source>
        <dbReference type="ARBA" id="ARBA00022468"/>
    </source>
</evidence>
<dbReference type="Gene3D" id="1.10.555.10">
    <property type="entry name" value="Rho GTPase activation protein"/>
    <property type="match status" value="1"/>
</dbReference>
<accession>A0A261Y237</accession>
<feature type="non-terminal residue" evidence="6">
    <location>
        <position position="513"/>
    </location>
</feature>
<dbReference type="PANTHER" id="PTHR23176">
    <property type="entry name" value="RHO/RAC/CDC GTPASE-ACTIVATING PROTEIN"/>
    <property type="match status" value="1"/>
</dbReference>
<keyword evidence="7" id="KW-1185">Reference proteome</keyword>
<dbReference type="InterPro" id="IPR001060">
    <property type="entry name" value="FCH_dom"/>
</dbReference>
<dbReference type="PANTHER" id="PTHR23176:SF128">
    <property type="entry name" value="RHO GTPASE-ACTIVATING PROTEIN RGD1"/>
    <property type="match status" value="1"/>
</dbReference>
<dbReference type="InterPro" id="IPR000198">
    <property type="entry name" value="RhoGAP_dom"/>
</dbReference>
<dbReference type="SUPFAM" id="SSF103657">
    <property type="entry name" value="BAR/IMD domain-like"/>
    <property type="match status" value="1"/>
</dbReference>
<dbReference type="Gene3D" id="1.20.1270.60">
    <property type="entry name" value="Arfaptin homology (AH) domain/BAR domain"/>
    <property type="match status" value="1"/>
</dbReference>
<organism evidence="6 7">
    <name type="scientific">Bifiguratus adelaidae</name>
    <dbReference type="NCBI Taxonomy" id="1938954"/>
    <lineage>
        <taxon>Eukaryota</taxon>
        <taxon>Fungi</taxon>
        <taxon>Fungi incertae sedis</taxon>
        <taxon>Mucoromycota</taxon>
        <taxon>Mucoromycotina</taxon>
        <taxon>Endogonomycetes</taxon>
        <taxon>Endogonales</taxon>
        <taxon>Endogonales incertae sedis</taxon>
        <taxon>Bifiguratus</taxon>
    </lineage>
</organism>
<dbReference type="EMBL" id="MVBO01000032">
    <property type="protein sequence ID" value="OZJ04687.1"/>
    <property type="molecule type" value="Genomic_DNA"/>
</dbReference>
<protein>
    <recommendedName>
        <fullName evidence="8">Rho-GAP domain-containing protein</fullName>
    </recommendedName>
</protein>
<comment type="caution">
    <text evidence="6">The sequence shown here is derived from an EMBL/GenBank/DDBJ whole genome shotgun (WGS) entry which is preliminary data.</text>
</comment>
<feature type="domain" description="Rho-GAP" evidence="4">
    <location>
        <begin position="376"/>
        <end position="513"/>
    </location>
</feature>
<dbReference type="GO" id="GO:0005737">
    <property type="term" value="C:cytoplasm"/>
    <property type="evidence" value="ECO:0007669"/>
    <property type="project" value="TreeGrafter"/>
</dbReference>
<dbReference type="GO" id="GO:0007165">
    <property type="term" value="P:signal transduction"/>
    <property type="evidence" value="ECO:0007669"/>
    <property type="project" value="InterPro"/>
</dbReference>
<sequence>MTSKVLPVALLKAYVERNAMAKFFGVRSLHNPSFANLDYQDGVIEGDKRIEGEWDEATREVIALLSNMQDGFSCVLEKVKLDIGFVKDTAAFLKKRAKLEEEYAKSMLKLAQSTMESCERYKDRTGTAQLSHLNSWQDIISAHDQIAQEKLEFAKDTHEIADGLLWLARETERGRKQYKEMGIRNEKTLAEFKIAEEKARSRYEASQGGSSSGIIPRFKTNKTQEQLDRAEELTRIKVQQAKVAFEKANVLFDNANREFEETLLPGVIKELKDISDVCQAGVRFELSKYSYVYKRDLLTNGQLIGDQDSGLRESLNKIDKAVDFRLHIKAFGGPMRYRKIADSSSYQRMPSRQSTSSLCRSEFGTEPASTRPIFGIDLTLQLERDQEEIPLILVKCASEIERKGLHHQGVYRHSGSFSQIQKLRVAFDTNARAVDLPNDASASEINNVVGVLKMWLRELPDPLFSRKLYNDFIKAARTPDDKRRVIQLHAKVNELPDANYAILKYLMSHLDRQ</sequence>
<evidence type="ECO:0000313" key="7">
    <source>
        <dbReference type="Proteomes" id="UP000242875"/>
    </source>
</evidence>
<dbReference type="InterPro" id="IPR008936">
    <property type="entry name" value="Rho_GTPase_activation_prot"/>
</dbReference>
<dbReference type="AlphaFoldDB" id="A0A261Y237"/>
<evidence type="ECO:0000256" key="3">
    <source>
        <dbReference type="SAM" id="MobiDB-lite"/>
    </source>
</evidence>
<evidence type="ECO:0000256" key="2">
    <source>
        <dbReference type="PROSITE-ProRule" id="PRU01077"/>
    </source>
</evidence>
<dbReference type="SUPFAM" id="SSF48350">
    <property type="entry name" value="GTPase activation domain, GAP"/>
    <property type="match status" value="1"/>
</dbReference>
<dbReference type="Pfam" id="PF00611">
    <property type="entry name" value="FCH"/>
    <property type="match status" value="1"/>
</dbReference>
<feature type="compositionally biased region" description="Polar residues" evidence="3">
    <location>
        <begin position="343"/>
        <end position="359"/>
    </location>
</feature>
<dbReference type="InterPro" id="IPR050729">
    <property type="entry name" value="Rho-GAP"/>
</dbReference>
<keyword evidence="1" id="KW-0343">GTPase activation</keyword>
<gene>
    <name evidence="6" type="ORF">BZG36_02529</name>
</gene>
<dbReference type="Proteomes" id="UP000242875">
    <property type="component" value="Unassembled WGS sequence"/>
</dbReference>
<dbReference type="PROSITE" id="PS51741">
    <property type="entry name" value="F_BAR"/>
    <property type="match status" value="1"/>
</dbReference>
<dbReference type="SMART" id="SM00324">
    <property type="entry name" value="RhoGAP"/>
    <property type="match status" value="1"/>
</dbReference>
<name>A0A261Y237_9FUNG</name>
<evidence type="ECO:0000259" key="5">
    <source>
        <dbReference type="PROSITE" id="PS51741"/>
    </source>
</evidence>
<evidence type="ECO:0000259" key="4">
    <source>
        <dbReference type="PROSITE" id="PS50238"/>
    </source>
</evidence>
<dbReference type="InterPro" id="IPR031160">
    <property type="entry name" value="F_BAR_dom"/>
</dbReference>
<keyword evidence="2" id="KW-0175">Coiled coil</keyword>
<feature type="region of interest" description="Disordered" evidence="3">
    <location>
        <begin position="343"/>
        <end position="364"/>
    </location>
</feature>
<dbReference type="InterPro" id="IPR027267">
    <property type="entry name" value="AH/BAR_dom_sf"/>
</dbReference>
<dbReference type="GO" id="GO:0005096">
    <property type="term" value="F:GTPase activator activity"/>
    <property type="evidence" value="ECO:0007669"/>
    <property type="project" value="UniProtKB-KW"/>
</dbReference>
<proteinExistence type="predicted"/>
<evidence type="ECO:0008006" key="8">
    <source>
        <dbReference type="Google" id="ProtNLM"/>
    </source>
</evidence>
<dbReference type="Pfam" id="PF00620">
    <property type="entry name" value="RhoGAP"/>
    <property type="match status" value="1"/>
</dbReference>